<name>A0A840KKJ8_9FLAO</name>
<dbReference type="Pfam" id="PF13102">
    <property type="entry name" value="Phage_int_SAM_5"/>
    <property type="match status" value="1"/>
</dbReference>
<evidence type="ECO:0000313" key="4">
    <source>
        <dbReference type="EMBL" id="MBB4807392.1"/>
    </source>
</evidence>
<protein>
    <recommendedName>
        <fullName evidence="6">Integrase-like protein</fullName>
    </recommendedName>
</protein>
<comment type="caution">
    <text evidence="4">The sequence shown here is derived from an EMBL/GenBank/DDBJ whole genome shotgun (WGS) entry which is preliminary data.</text>
</comment>
<evidence type="ECO:0000259" key="3">
    <source>
        <dbReference type="Pfam" id="PF17293"/>
    </source>
</evidence>
<feature type="domain" description="Phage integrase SAM-like" evidence="2">
    <location>
        <begin position="108"/>
        <end position="206"/>
    </location>
</feature>
<evidence type="ECO:0000259" key="2">
    <source>
        <dbReference type="Pfam" id="PF13102"/>
    </source>
</evidence>
<dbReference type="AlphaFoldDB" id="A0A840KKJ8"/>
<dbReference type="InterPro" id="IPR010998">
    <property type="entry name" value="Integrase_recombinase_N"/>
</dbReference>
<sequence>MSTISAILRKKANRQGQYPVYLRITKNRKSTFINLEHYIDKKDWDEKTKRVKKSHPNSVRLNNLISKRITEAGKEVIDLEANAGENERSNASDVKAIRKKIINADHDFFLIAEDYLANLKKLEKYTQLSAEKPRVGCFKDFLNTDKFAVENITVQLLKSFQAYLQVEKKISQRTIVNHLVVIRTIYNKAIKEGLVNGKNYPFGKDKIQIKFP</sequence>
<evidence type="ECO:0000313" key="5">
    <source>
        <dbReference type="Proteomes" id="UP000592180"/>
    </source>
</evidence>
<dbReference type="Gene3D" id="1.10.150.130">
    <property type="match status" value="1"/>
</dbReference>
<evidence type="ECO:0008006" key="6">
    <source>
        <dbReference type="Google" id="ProtNLM"/>
    </source>
</evidence>
<dbReference type="GO" id="GO:0003677">
    <property type="term" value="F:DNA binding"/>
    <property type="evidence" value="ECO:0007669"/>
    <property type="project" value="UniProtKB-KW"/>
</dbReference>
<dbReference type="RefSeq" id="WP_228461062.1">
    <property type="nucleotide sequence ID" value="NZ_JACHLE010000003.1"/>
</dbReference>
<accession>A0A840KKJ8</accession>
<dbReference type="SUPFAM" id="SSF56349">
    <property type="entry name" value="DNA breaking-rejoining enzymes"/>
    <property type="match status" value="1"/>
</dbReference>
<dbReference type="Proteomes" id="UP000592180">
    <property type="component" value="Unassembled WGS sequence"/>
</dbReference>
<dbReference type="Pfam" id="PF17293">
    <property type="entry name" value="Arm-DNA-bind_5"/>
    <property type="match status" value="1"/>
</dbReference>
<dbReference type="InterPro" id="IPR035386">
    <property type="entry name" value="Arm-DNA-bind_5"/>
</dbReference>
<proteinExistence type="predicted"/>
<organism evidence="4 5">
    <name type="scientific">Chryseobacterium defluvii</name>
    <dbReference type="NCBI Taxonomy" id="160396"/>
    <lineage>
        <taxon>Bacteria</taxon>
        <taxon>Pseudomonadati</taxon>
        <taxon>Bacteroidota</taxon>
        <taxon>Flavobacteriia</taxon>
        <taxon>Flavobacteriales</taxon>
        <taxon>Weeksellaceae</taxon>
        <taxon>Chryseobacterium group</taxon>
        <taxon>Chryseobacterium</taxon>
    </lineage>
</organism>
<keyword evidence="1" id="KW-0238">DNA-binding</keyword>
<feature type="domain" description="Arm DNA-binding" evidence="3">
    <location>
        <begin position="7"/>
        <end position="82"/>
    </location>
</feature>
<keyword evidence="5" id="KW-1185">Reference proteome</keyword>
<evidence type="ECO:0000256" key="1">
    <source>
        <dbReference type="ARBA" id="ARBA00023125"/>
    </source>
</evidence>
<dbReference type="InterPro" id="IPR011010">
    <property type="entry name" value="DNA_brk_join_enz"/>
</dbReference>
<dbReference type="EMBL" id="JACHLE010000003">
    <property type="protein sequence ID" value="MBB4807392.1"/>
    <property type="molecule type" value="Genomic_DNA"/>
</dbReference>
<reference evidence="4 5" key="1">
    <citation type="submission" date="2020-08" db="EMBL/GenBank/DDBJ databases">
        <title>Functional genomics of gut bacteria from endangered species of beetles.</title>
        <authorList>
            <person name="Carlos-Shanley C."/>
        </authorList>
    </citation>
    <scope>NUCLEOTIDE SEQUENCE [LARGE SCALE GENOMIC DNA]</scope>
    <source>
        <strain evidence="4 5">S00151</strain>
    </source>
</reference>
<dbReference type="InterPro" id="IPR025269">
    <property type="entry name" value="SAM-like_dom"/>
</dbReference>
<gene>
    <name evidence="4" type="ORF">HNP38_002696</name>
</gene>